<evidence type="ECO:0000313" key="3">
    <source>
        <dbReference type="Proteomes" id="UP001044222"/>
    </source>
</evidence>
<evidence type="ECO:0000313" key="2">
    <source>
        <dbReference type="EMBL" id="KAG5857900.1"/>
    </source>
</evidence>
<proteinExistence type="predicted"/>
<feature type="region of interest" description="Disordered" evidence="1">
    <location>
        <begin position="1"/>
        <end position="22"/>
    </location>
</feature>
<feature type="compositionally biased region" description="Basic residues" evidence="1">
    <location>
        <begin position="60"/>
        <end position="76"/>
    </location>
</feature>
<feature type="non-terminal residue" evidence="2">
    <location>
        <position position="109"/>
    </location>
</feature>
<dbReference type="EMBL" id="JAFIRN010000001">
    <property type="protein sequence ID" value="KAG5857900.1"/>
    <property type="molecule type" value="Genomic_DNA"/>
</dbReference>
<comment type="caution">
    <text evidence="2">The sequence shown here is derived from an EMBL/GenBank/DDBJ whole genome shotgun (WGS) entry which is preliminary data.</text>
</comment>
<accession>A0A9D3N062</accession>
<name>A0A9D3N062_ANGAN</name>
<organism evidence="2 3">
    <name type="scientific">Anguilla anguilla</name>
    <name type="common">European freshwater eel</name>
    <name type="synonym">Muraena anguilla</name>
    <dbReference type="NCBI Taxonomy" id="7936"/>
    <lineage>
        <taxon>Eukaryota</taxon>
        <taxon>Metazoa</taxon>
        <taxon>Chordata</taxon>
        <taxon>Craniata</taxon>
        <taxon>Vertebrata</taxon>
        <taxon>Euteleostomi</taxon>
        <taxon>Actinopterygii</taxon>
        <taxon>Neopterygii</taxon>
        <taxon>Teleostei</taxon>
        <taxon>Anguilliformes</taxon>
        <taxon>Anguillidae</taxon>
        <taxon>Anguilla</taxon>
    </lineage>
</organism>
<feature type="region of interest" description="Disordered" evidence="1">
    <location>
        <begin position="48"/>
        <end position="76"/>
    </location>
</feature>
<dbReference type="AlphaFoldDB" id="A0A9D3N062"/>
<protein>
    <submittedName>
        <fullName evidence="2">Uncharacterized protein</fullName>
    </submittedName>
</protein>
<evidence type="ECO:0000256" key="1">
    <source>
        <dbReference type="SAM" id="MobiDB-lite"/>
    </source>
</evidence>
<reference evidence="2" key="1">
    <citation type="submission" date="2021-01" db="EMBL/GenBank/DDBJ databases">
        <title>A chromosome-scale assembly of European eel, Anguilla anguilla.</title>
        <authorList>
            <person name="Henkel C."/>
            <person name="Jong-Raadsen S.A."/>
            <person name="Dufour S."/>
            <person name="Weltzien F.-A."/>
            <person name="Palstra A.P."/>
            <person name="Pelster B."/>
            <person name="Spaink H.P."/>
            <person name="Van Den Thillart G.E."/>
            <person name="Jansen H."/>
            <person name="Zahm M."/>
            <person name="Klopp C."/>
            <person name="Cedric C."/>
            <person name="Louis A."/>
            <person name="Berthelot C."/>
            <person name="Parey E."/>
            <person name="Roest Crollius H."/>
            <person name="Montfort J."/>
            <person name="Robinson-Rechavi M."/>
            <person name="Bucao C."/>
            <person name="Bouchez O."/>
            <person name="Gislard M."/>
            <person name="Lluch J."/>
            <person name="Milhes M."/>
            <person name="Lampietro C."/>
            <person name="Lopez Roques C."/>
            <person name="Donnadieu C."/>
            <person name="Braasch I."/>
            <person name="Desvignes T."/>
            <person name="Postlethwait J."/>
            <person name="Bobe J."/>
            <person name="Guiguen Y."/>
            <person name="Dirks R."/>
        </authorList>
    </citation>
    <scope>NUCLEOTIDE SEQUENCE</scope>
    <source>
        <strain evidence="2">Tag_6206</strain>
        <tissue evidence="2">Liver</tissue>
    </source>
</reference>
<sequence length="109" mass="12824">SKQLIHFDPAEPNITQQRKRTDCTEHSASYFPLSSVQLKTQQAELRNWNSTKPSLLGKPSSHRFSRRPRSREKRRRENCFLSRKLKEYPSSRWCCRLTGSGKRFGSQVK</sequence>
<gene>
    <name evidence="2" type="ORF">ANANG_G00024300</name>
</gene>
<keyword evidence="3" id="KW-1185">Reference proteome</keyword>
<dbReference type="Proteomes" id="UP001044222">
    <property type="component" value="Unassembled WGS sequence"/>
</dbReference>